<dbReference type="SUPFAM" id="SSF50129">
    <property type="entry name" value="GroES-like"/>
    <property type="match status" value="1"/>
</dbReference>
<comment type="cofactor">
    <cofactor evidence="1 6">
        <name>Zn(2+)</name>
        <dbReference type="ChEBI" id="CHEBI:29105"/>
    </cofactor>
</comment>
<sequence length="386" mass="40725">MPSVPPPARAIVSHGPVGEGKWAMEQVRLRDIEADELVIRIVASGICHTDLHFGGQKEGFGVVYPSVKGHEGSGYVESVGANVTVAAPGDPVLLSFSYCGSCALCSGGHPSHCVDFNNINFLGGPDFALASAAGEGSVKANIAGRFFGQSSFASRTIARESSVVNVKGLVYSDEELQLLAPLGCGIQTGSGTIAKVAGAGERDCVAVLGMGGVGLSGIMAAKIRNCRTIIGIDKVASRLELAKELGATHVINTAGMKSLTELVEAVRAVTEGLGSTITMDTTGFLPLIQKAVEFTRPKGKILQVGTAPIDAKLDIPIFEFMVAGKQYIGAVEGDSITSESVPLMIRWWREGKFPLEKLVKRFKAEEFKEAIKEMHEGVTVKPVIVW</sequence>
<keyword evidence="10" id="KW-1185">Reference proteome</keyword>
<name>A0A8E2JTT4_9PEZI</name>
<dbReference type="EMBL" id="KV749466">
    <property type="protein sequence ID" value="OCL09329.1"/>
    <property type="molecule type" value="Genomic_DNA"/>
</dbReference>
<evidence type="ECO:0000256" key="6">
    <source>
        <dbReference type="RuleBase" id="RU361277"/>
    </source>
</evidence>
<dbReference type="InterPro" id="IPR036291">
    <property type="entry name" value="NAD(P)-bd_dom_sf"/>
</dbReference>
<evidence type="ECO:0000256" key="3">
    <source>
        <dbReference type="ARBA" id="ARBA00022723"/>
    </source>
</evidence>
<dbReference type="GO" id="GO:0016491">
    <property type="term" value="F:oxidoreductase activity"/>
    <property type="evidence" value="ECO:0007669"/>
    <property type="project" value="UniProtKB-KW"/>
</dbReference>
<evidence type="ECO:0000256" key="5">
    <source>
        <dbReference type="ARBA" id="ARBA00023002"/>
    </source>
</evidence>
<keyword evidence="5" id="KW-0560">Oxidoreductase</keyword>
<dbReference type="SUPFAM" id="SSF51735">
    <property type="entry name" value="NAD(P)-binding Rossmann-fold domains"/>
    <property type="match status" value="1"/>
</dbReference>
<keyword evidence="4 6" id="KW-0862">Zinc</keyword>
<feature type="domain" description="Alcohol dehydrogenase-like N-terminal" evidence="8">
    <location>
        <begin position="34"/>
        <end position="130"/>
    </location>
</feature>
<dbReference type="InterPro" id="IPR013154">
    <property type="entry name" value="ADH-like_N"/>
</dbReference>
<evidence type="ECO:0000259" key="8">
    <source>
        <dbReference type="Pfam" id="PF08240"/>
    </source>
</evidence>
<evidence type="ECO:0000256" key="4">
    <source>
        <dbReference type="ARBA" id="ARBA00022833"/>
    </source>
</evidence>
<dbReference type="InterPro" id="IPR011032">
    <property type="entry name" value="GroES-like_sf"/>
</dbReference>
<dbReference type="OrthoDB" id="1560166at2759"/>
<dbReference type="PROSITE" id="PS00059">
    <property type="entry name" value="ADH_ZINC"/>
    <property type="match status" value="1"/>
</dbReference>
<dbReference type="Gene3D" id="3.90.180.10">
    <property type="entry name" value="Medium-chain alcohol dehydrogenases, catalytic domain"/>
    <property type="match status" value="1"/>
</dbReference>
<proteinExistence type="inferred from homology"/>
<organism evidence="9 10">
    <name type="scientific">Glonium stellatum</name>
    <dbReference type="NCBI Taxonomy" id="574774"/>
    <lineage>
        <taxon>Eukaryota</taxon>
        <taxon>Fungi</taxon>
        <taxon>Dikarya</taxon>
        <taxon>Ascomycota</taxon>
        <taxon>Pezizomycotina</taxon>
        <taxon>Dothideomycetes</taxon>
        <taxon>Pleosporomycetidae</taxon>
        <taxon>Gloniales</taxon>
        <taxon>Gloniaceae</taxon>
        <taxon>Glonium</taxon>
    </lineage>
</organism>
<dbReference type="CDD" id="cd08278">
    <property type="entry name" value="benzyl_alcohol_DH"/>
    <property type="match status" value="1"/>
</dbReference>
<keyword evidence="3 6" id="KW-0479">Metal-binding</keyword>
<comment type="similarity">
    <text evidence="2 6">Belongs to the zinc-containing alcohol dehydrogenase family.</text>
</comment>
<dbReference type="PANTHER" id="PTHR43350:SF2">
    <property type="entry name" value="GROES-LIKE ZINC-BINDING ALCOHOL DEHYDROGENASE FAMILY PROTEIN"/>
    <property type="match status" value="1"/>
</dbReference>
<dbReference type="GO" id="GO:0008270">
    <property type="term" value="F:zinc ion binding"/>
    <property type="evidence" value="ECO:0007669"/>
    <property type="project" value="InterPro"/>
</dbReference>
<protein>
    <submittedName>
        <fullName evidence="9">Putative alcohol dehydrogenase</fullName>
    </submittedName>
</protein>
<dbReference type="PANTHER" id="PTHR43350">
    <property type="entry name" value="NAD-DEPENDENT ALCOHOL DEHYDROGENASE"/>
    <property type="match status" value="1"/>
</dbReference>
<dbReference type="InterPro" id="IPR013149">
    <property type="entry name" value="ADH-like_C"/>
</dbReference>
<evidence type="ECO:0000256" key="2">
    <source>
        <dbReference type="ARBA" id="ARBA00008072"/>
    </source>
</evidence>
<dbReference type="Pfam" id="PF08240">
    <property type="entry name" value="ADH_N"/>
    <property type="match status" value="1"/>
</dbReference>
<dbReference type="Proteomes" id="UP000250140">
    <property type="component" value="Unassembled WGS sequence"/>
</dbReference>
<dbReference type="Gene3D" id="3.40.50.720">
    <property type="entry name" value="NAD(P)-binding Rossmann-like Domain"/>
    <property type="match status" value="1"/>
</dbReference>
<evidence type="ECO:0000256" key="1">
    <source>
        <dbReference type="ARBA" id="ARBA00001947"/>
    </source>
</evidence>
<evidence type="ECO:0000313" key="9">
    <source>
        <dbReference type="EMBL" id="OCL09329.1"/>
    </source>
</evidence>
<feature type="domain" description="Alcohol dehydrogenase-like C-terminal" evidence="7">
    <location>
        <begin position="212"/>
        <end position="346"/>
    </location>
</feature>
<reference evidence="9 10" key="1">
    <citation type="journal article" date="2016" name="Nat. Commun.">
        <title>Ectomycorrhizal ecology is imprinted in the genome of the dominant symbiotic fungus Cenococcum geophilum.</title>
        <authorList>
            <consortium name="DOE Joint Genome Institute"/>
            <person name="Peter M."/>
            <person name="Kohler A."/>
            <person name="Ohm R.A."/>
            <person name="Kuo A."/>
            <person name="Krutzmann J."/>
            <person name="Morin E."/>
            <person name="Arend M."/>
            <person name="Barry K.W."/>
            <person name="Binder M."/>
            <person name="Choi C."/>
            <person name="Clum A."/>
            <person name="Copeland A."/>
            <person name="Grisel N."/>
            <person name="Haridas S."/>
            <person name="Kipfer T."/>
            <person name="LaButti K."/>
            <person name="Lindquist E."/>
            <person name="Lipzen A."/>
            <person name="Maire R."/>
            <person name="Meier B."/>
            <person name="Mihaltcheva S."/>
            <person name="Molinier V."/>
            <person name="Murat C."/>
            <person name="Poggeler S."/>
            <person name="Quandt C.A."/>
            <person name="Sperisen C."/>
            <person name="Tritt A."/>
            <person name="Tisserant E."/>
            <person name="Crous P.W."/>
            <person name="Henrissat B."/>
            <person name="Nehls U."/>
            <person name="Egli S."/>
            <person name="Spatafora J.W."/>
            <person name="Grigoriev I.V."/>
            <person name="Martin F.M."/>
        </authorList>
    </citation>
    <scope>NUCLEOTIDE SEQUENCE [LARGE SCALE GENOMIC DNA]</scope>
    <source>
        <strain evidence="9 10">CBS 207.34</strain>
    </source>
</reference>
<evidence type="ECO:0000313" key="10">
    <source>
        <dbReference type="Proteomes" id="UP000250140"/>
    </source>
</evidence>
<dbReference type="Pfam" id="PF00107">
    <property type="entry name" value="ADH_zinc_N"/>
    <property type="match status" value="1"/>
</dbReference>
<dbReference type="AlphaFoldDB" id="A0A8E2JTT4"/>
<gene>
    <name evidence="9" type="ORF">AOQ84DRAFT_439048</name>
</gene>
<dbReference type="InterPro" id="IPR002328">
    <property type="entry name" value="ADH_Zn_CS"/>
</dbReference>
<evidence type="ECO:0000259" key="7">
    <source>
        <dbReference type="Pfam" id="PF00107"/>
    </source>
</evidence>
<accession>A0A8E2JTT4</accession>